<protein>
    <recommendedName>
        <fullName evidence="3">Lipoprotein</fullName>
    </recommendedName>
</protein>
<name>A0AAE3R4I5_9BACT</name>
<dbReference type="AlphaFoldDB" id="A0AAE3R4I5"/>
<evidence type="ECO:0000313" key="1">
    <source>
        <dbReference type="EMBL" id="MDJ1503609.1"/>
    </source>
</evidence>
<evidence type="ECO:0000313" key="2">
    <source>
        <dbReference type="Proteomes" id="UP001232063"/>
    </source>
</evidence>
<comment type="caution">
    <text evidence="1">The sequence shown here is derived from an EMBL/GenBank/DDBJ whole genome shotgun (WGS) entry which is preliminary data.</text>
</comment>
<evidence type="ECO:0008006" key="3">
    <source>
        <dbReference type="Google" id="ProtNLM"/>
    </source>
</evidence>
<proteinExistence type="predicted"/>
<keyword evidence="2" id="KW-1185">Reference proteome</keyword>
<dbReference type="EMBL" id="JASJOU010000008">
    <property type="protein sequence ID" value="MDJ1503609.1"/>
    <property type="molecule type" value="Genomic_DNA"/>
</dbReference>
<dbReference type="PROSITE" id="PS51257">
    <property type="entry name" value="PROKAR_LIPOPROTEIN"/>
    <property type="match status" value="1"/>
</dbReference>
<dbReference type="Proteomes" id="UP001232063">
    <property type="component" value="Unassembled WGS sequence"/>
</dbReference>
<organism evidence="1 2">
    <name type="scientific">Xanthocytophaga agilis</name>
    <dbReference type="NCBI Taxonomy" id="3048010"/>
    <lineage>
        <taxon>Bacteria</taxon>
        <taxon>Pseudomonadati</taxon>
        <taxon>Bacteroidota</taxon>
        <taxon>Cytophagia</taxon>
        <taxon>Cytophagales</taxon>
        <taxon>Rhodocytophagaceae</taxon>
        <taxon>Xanthocytophaga</taxon>
    </lineage>
</organism>
<accession>A0AAE3R4I5</accession>
<sequence length="250" mass="28388">MFKLRLYTCLILLSFVSCGPKKSDIASIPDCSNPYKGRDFSRFNIKNTDPRAKVYLKRISVNIGDVLPNVSGMQNDFLDVGEEKSYAITNENFNHFYFYSNSAYTDLLGCLIIKNTYPTLLGIPEVQVQVSGNFTPAQNEIKIVNSEGNTLCFRGIKLPDWHNWGFDNRNLYPYVFTRLTPCCKPISQACTPSINIAGPSSEQFSHLYFYQPSEGFCSENANETLLRSRIIYRNTDAGKICINKIYIQAE</sequence>
<gene>
    <name evidence="1" type="ORF">QNI22_23280</name>
</gene>
<reference evidence="1" key="1">
    <citation type="submission" date="2023-05" db="EMBL/GenBank/DDBJ databases">
        <authorList>
            <person name="Zhang X."/>
        </authorList>
    </citation>
    <scope>NUCLEOTIDE SEQUENCE</scope>
    <source>
        <strain evidence="1">BD1B2-1</strain>
    </source>
</reference>